<keyword evidence="2" id="KW-1185">Reference proteome</keyword>
<name>A0ABP8Y3L7_9MICO</name>
<organism evidence="1 2">
    <name type="scientific">Promicromonospora umidemergens</name>
    <dbReference type="NCBI Taxonomy" id="629679"/>
    <lineage>
        <taxon>Bacteria</taxon>
        <taxon>Bacillati</taxon>
        <taxon>Actinomycetota</taxon>
        <taxon>Actinomycetes</taxon>
        <taxon>Micrococcales</taxon>
        <taxon>Promicromonosporaceae</taxon>
        <taxon>Promicromonospora</taxon>
    </lineage>
</organism>
<evidence type="ECO:0000313" key="1">
    <source>
        <dbReference type="EMBL" id="GAA4720330.1"/>
    </source>
</evidence>
<evidence type="ECO:0000313" key="2">
    <source>
        <dbReference type="Proteomes" id="UP001500843"/>
    </source>
</evidence>
<dbReference type="PANTHER" id="PTHR10000:SF8">
    <property type="entry name" value="HAD SUPERFAMILY HYDROLASE-LIKE, TYPE 3"/>
    <property type="match status" value="1"/>
</dbReference>
<dbReference type="GO" id="GO:0016787">
    <property type="term" value="F:hydrolase activity"/>
    <property type="evidence" value="ECO:0007669"/>
    <property type="project" value="UniProtKB-KW"/>
</dbReference>
<reference evidence="2" key="1">
    <citation type="journal article" date="2019" name="Int. J. Syst. Evol. Microbiol.">
        <title>The Global Catalogue of Microorganisms (GCM) 10K type strain sequencing project: providing services to taxonomists for standard genome sequencing and annotation.</title>
        <authorList>
            <consortium name="The Broad Institute Genomics Platform"/>
            <consortium name="The Broad Institute Genome Sequencing Center for Infectious Disease"/>
            <person name="Wu L."/>
            <person name="Ma J."/>
        </authorList>
    </citation>
    <scope>NUCLEOTIDE SEQUENCE [LARGE SCALE GENOMIC DNA]</scope>
    <source>
        <strain evidence="2">JCM 17975</strain>
    </source>
</reference>
<dbReference type="Proteomes" id="UP001500843">
    <property type="component" value="Unassembled WGS sequence"/>
</dbReference>
<gene>
    <name evidence="1" type="ORF">GCM10023198_50380</name>
</gene>
<proteinExistence type="predicted"/>
<dbReference type="SUPFAM" id="SSF56784">
    <property type="entry name" value="HAD-like"/>
    <property type="match status" value="1"/>
</dbReference>
<dbReference type="PANTHER" id="PTHR10000">
    <property type="entry name" value="PHOSPHOSERINE PHOSPHATASE"/>
    <property type="match status" value="1"/>
</dbReference>
<accession>A0ABP8Y3L7</accession>
<comment type="caution">
    <text evidence="1">The sequence shown here is derived from an EMBL/GenBank/DDBJ whole genome shotgun (WGS) entry which is preliminary data.</text>
</comment>
<keyword evidence="1" id="KW-0378">Hydrolase</keyword>
<dbReference type="InterPro" id="IPR023214">
    <property type="entry name" value="HAD_sf"/>
</dbReference>
<dbReference type="Gene3D" id="3.40.50.1000">
    <property type="entry name" value="HAD superfamily/HAD-like"/>
    <property type="match status" value="1"/>
</dbReference>
<dbReference type="RefSeq" id="WP_253877760.1">
    <property type="nucleotide sequence ID" value="NZ_BAABHM010000033.1"/>
</dbReference>
<dbReference type="PROSITE" id="PS01229">
    <property type="entry name" value="COF_2"/>
    <property type="match status" value="1"/>
</dbReference>
<sequence length="277" mass="29038">MKDNPQSTMRRRMVALDIDGTLVPDGTTNLPDATKEVVADATAAGHPVVLATGRSLVGALPIAVDLGLNGSWIVVSNGAMIARVDESAPGRYQIHTRRTLVVEPVLRLARALCPTVRIAIEKVGWGYRVSEIFPKGRINGRQLVVSQHELDQGAATRVVLAAPDIAELLLEPLCALGVVVYAAPHALDVTPPGTSKAAALESVRMMLDVAPERTIFVGDGMNDLPAMAWAAESHAMGHAPSAVRAAADHVTGTLAEHGAALVLRTMLEGPVTSGVAQ</sequence>
<protein>
    <submittedName>
        <fullName evidence="1">HAD family hydrolase</fullName>
    </submittedName>
</protein>
<dbReference type="InterPro" id="IPR036412">
    <property type="entry name" value="HAD-like_sf"/>
</dbReference>
<dbReference type="Pfam" id="PF08282">
    <property type="entry name" value="Hydrolase_3"/>
    <property type="match status" value="2"/>
</dbReference>
<dbReference type="EMBL" id="BAABHM010000033">
    <property type="protein sequence ID" value="GAA4720330.1"/>
    <property type="molecule type" value="Genomic_DNA"/>
</dbReference>
<dbReference type="Gene3D" id="3.30.1240.10">
    <property type="match status" value="1"/>
</dbReference>